<feature type="domain" description="C2H2-type" evidence="8">
    <location>
        <begin position="197"/>
        <end position="224"/>
    </location>
</feature>
<feature type="binding site" evidence="6">
    <location>
        <position position="8"/>
    </location>
    <ligand>
        <name>Zn(2+)</name>
        <dbReference type="ChEBI" id="CHEBI:29105"/>
    </ligand>
</feature>
<proteinExistence type="predicted"/>
<keyword evidence="4 6" id="KW-0862">Zinc</keyword>
<evidence type="ECO:0000259" key="8">
    <source>
        <dbReference type="PROSITE" id="PS50157"/>
    </source>
</evidence>
<dbReference type="GO" id="GO:0008270">
    <property type="term" value="F:zinc ion binding"/>
    <property type="evidence" value="ECO:0007669"/>
    <property type="project" value="UniProtKB-UniRule"/>
</dbReference>
<dbReference type="AlphaFoldDB" id="A0A6J1WS04"/>
<evidence type="ECO:0000256" key="5">
    <source>
        <dbReference type="PROSITE-ProRule" id="PRU00042"/>
    </source>
</evidence>
<feature type="region of interest" description="Disordered" evidence="7">
    <location>
        <begin position="113"/>
        <end position="141"/>
    </location>
</feature>
<evidence type="ECO:0000256" key="1">
    <source>
        <dbReference type="ARBA" id="ARBA00022723"/>
    </source>
</evidence>
<feature type="domain" description="C2H2-type" evidence="8">
    <location>
        <begin position="169"/>
        <end position="196"/>
    </location>
</feature>
<dbReference type="GO" id="GO:0000977">
    <property type="term" value="F:RNA polymerase II transcription regulatory region sequence-specific DNA binding"/>
    <property type="evidence" value="ECO:0007669"/>
    <property type="project" value="TreeGrafter"/>
</dbReference>
<dbReference type="GO" id="GO:0005634">
    <property type="term" value="C:nucleus"/>
    <property type="evidence" value="ECO:0007669"/>
    <property type="project" value="InterPro"/>
</dbReference>
<dbReference type="Pfam" id="PF07776">
    <property type="entry name" value="zf-AD"/>
    <property type="match status" value="1"/>
</dbReference>
<dbReference type="FunFam" id="3.30.160.60:FF:002972">
    <property type="entry name" value="GM18664"/>
    <property type="match status" value="1"/>
</dbReference>
<dbReference type="GeneID" id="113514944"/>
<evidence type="ECO:0000256" key="4">
    <source>
        <dbReference type="ARBA" id="ARBA00022833"/>
    </source>
</evidence>
<dbReference type="InterPro" id="IPR036236">
    <property type="entry name" value="Znf_C2H2_sf"/>
</dbReference>
<feature type="domain" description="C2H2-type" evidence="8">
    <location>
        <begin position="225"/>
        <end position="252"/>
    </location>
</feature>
<name>A0A6J1WS04_GALME</name>
<feature type="domain" description="C2H2-type" evidence="8">
    <location>
        <begin position="141"/>
        <end position="168"/>
    </location>
</feature>
<dbReference type="PROSITE" id="PS50157">
    <property type="entry name" value="ZINC_FINGER_C2H2_2"/>
    <property type="match status" value="6"/>
</dbReference>
<dbReference type="FunFam" id="3.30.160.60:FF:002343">
    <property type="entry name" value="Zinc finger protein 33A"/>
    <property type="match status" value="1"/>
</dbReference>
<dbReference type="Pfam" id="PF00096">
    <property type="entry name" value="zf-C2H2"/>
    <property type="match status" value="3"/>
</dbReference>
<feature type="binding site" evidence="6">
    <location>
        <position position="52"/>
    </location>
    <ligand>
        <name>Zn(2+)</name>
        <dbReference type="ChEBI" id="CHEBI:29105"/>
    </ligand>
</feature>
<evidence type="ECO:0000313" key="10">
    <source>
        <dbReference type="Proteomes" id="UP001652740"/>
    </source>
</evidence>
<dbReference type="InterPro" id="IPR012934">
    <property type="entry name" value="Znf_AD"/>
</dbReference>
<dbReference type="FunFam" id="3.30.160.60:FF:000688">
    <property type="entry name" value="zinc finger protein 197 isoform X1"/>
    <property type="match status" value="1"/>
</dbReference>
<dbReference type="SMART" id="SM00355">
    <property type="entry name" value="ZnF_C2H2"/>
    <property type="match status" value="6"/>
</dbReference>
<organism evidence="10 11">
    <name type="scientific">Galleria mellonella</name>
    <name type="common">Greater wax moth</name>
    <dbReference type="NCBI Taxonomy" id="7137"/>
    <lineage>
        <taxon>Eukaryota</taxon>
        <taxon>Metazoa</taxon>
        <taxon>Ecdysozoa</taxon>
        <taxon>Arthropoda</taxon>
        <taxon>Hexapoda</taxon>
        <taxon>Insecta</taxon>
        <taxon>Pterygota</taxon>
        <taxon>Neoptera</taxon>
        <taxon>Endopterygota</taxon>
        <taxon>Lepidoptera</taxon>
        <taxon>Glossata</taxon>
        <taxon>Ditrysia</taxon>
        <taxon>Pyraloidea</taxon>
        <taxon>Pyralidae</taxon>
        <taxon>Galleriinae</taxon>
        <taxon>Galleria</taxon>
    </lineage>
</organism>
<gene>
    <name evidence="11" type="primary">LOC113514944</name>
</gene>
<keyword evidence="1 6" id="KW-0479">Metal-binding</keyword>
<feature type="domain" description="C2H2-type" evidence="8">
    <location>
        <begin position="253"/>
        <end position="281"/>
    </location>
</feature>
<dbReference type="Pfam" id="PF13912">
    <property type="entry name" value="zf-C2H2_6"/>
    <property type="match status" value="1"/>
</dbReference>
<dbReference type="InParanoid" id="A0A6J1WS04"/>
<dbReference type="OrthoDB" id="8117402at2759"/>
<evidence type="ECO:0000313" key="11">
    <source>
        <dbReference type="RefSeq" id="XP_026754844.1"/>
    </source>
</evidence>
<feature type="domain" description="ZAD" evidence="9">
    <location>
        <begin position="3"/>
        <end position="76"/>
    </location>
</feature>
<dbReference type="SMART" id="SM00868">
    <property type="entry name" value="zf-AD"/>
    <property type="match status" value="2"/>
</dbReference>
<dbReference type="PANTHER" id="PTHR24409">
    <property type="entry name" value="ZINC FINGER PROTEIN 142"/>
    <property type="match status" value="1"/>
</dbReference>
<keyword evidence="3 5" id="KW-0863">Zinc-finger</keyword>
<dbReference type="PROSITE" id="PS51915">
    <property type="entry name" value="ZAD"/>
    <property type="match status" value="1"/>
</dbReference>
<dbReference type="Gene3D" id="3.40.1800.20">
    <property type="match status" value="1"/>
</dbReference>
<dbReference type="Gene3D" id="3.30.160.60">
    <property type="entry name" value="Classic Zinc Finger"/>
    <property type="match status" value="5"/>
</dbReference>
<evidence type="ECO:0000256" key="2">
    <source>
        <dbReference type="ARBA" id="ARBA00022737"/>
    </source>
</evidence>
<dbReference type="GO" id="GO:0000981">
    <property type="term" value="F:DNA-binding transcription factor activity, RNA polymerase II-specific"/>
    <property type="evidence" value="ECO:0007669"/>
    <property type="project" value="TreeGrafter"/>
</dbReference>
<dbReference type="InterPro" id="IPR013087">
    <property type="entry name" value="Znf_C2H2_type"/>
</dbReference>
<feature type="binding site" evidence="6">
    <location>
        <position position="49"/>
    </location>
    <ligand>
        <name>Zn(2+)</name>
        <dbReference type="ChEBI" id="CHEBI:29105"/>
    </ligand>
</feature>
<dbReference type="SUPFAM" id="SSF57716">
    <property type="entry name" value="Glucocorticoid receptor-like (DNA-binding domain)"/>
    <property type="match status" value="1"/>
</dbReference>
<feature type="domain" description="C2H2-type" evidence="8">
    <location>
        <begin position="366"/>
        <end position="394"/>
    </location>
</feature>
<keyword evidence="2" id="KW-0677">Repeat</keyword>
<protein>
    <submittedName>
        <fullName evidence="11">Zinc finger protein 271-like</fullName>
    </submittedName>
</protein>
<accession>A0A6J1WS04</accession>
<sequence length="402" mass="46445">MNKICRICLEEGVLSSIFTKNFNLSLCDMIEYCCKIKIYKNDGLPEQMCSNCVYKLGIAYHFKQTCESADVRLRQYLGRQIPEKSSDVAVMTDPIVPTHATIIKKCKCRLGQQRKTSTNYKRKPESEKLKRGPKPKPKQTHSCYQCDKEFRCQAQLETHVRTHTGDKPFTCMYCPRRFTQKHNLTIHLRVHTGEKPFQCEVCSKRFSAQGNFHAHLKIHTGQRDHVCSLCNKSFITSSELTRHMSKHRGVKNFKCDLCNAAYIHSRDLKLHKMKKHDVDNSSKMRNEGFNNTNIDIIGIDVGKDVPPMPLNPTKEVNHHIQQLINEKPQPILSEHNTLLPFDHRVLKDVYNSHNPYTNSKNVIESHNCAVCGEGFEYLAALAQHHLQYHKGYETLQSKTYNN</sequence>
<dbReference type="GO" id="GO:0030674">
    <property type="term" value="F:protein-macromolecule adaptor activity"/>
    <property type="evidence" value="ECO:0007669"/>
    <property type="project" value="UniProtKB-ARBA"/>
</dbReference>
<dbReference type="PANTHER" id="PTHR24409:SF295">
    <property type="entry name" value="AZ2-RELATED"/>
    <property type="match status" value="1"/>
</dbReference>
<keyword evidence="10" id="KW-1185">Reference proteome</keyword>
<dbReference type="PROSITE" id="PS00028">
    <property type="entry name" value="ZINC_FINGER_C2H2_1"/>
    <property type="match status" value="6"/>
</dbReference>
<dbReference type="RefSeq" id="XP_026754844.1">
    <property type="nucleotide sequence ID" value="XM_026899043.3"/>
</dbReference>
<reference evidence="11" key="1">
    <citation type="submission" date="2025-08" db="UniProtKB">
        <authorList>
            <consortium name="RefSeq"/>
        </authorList>
    </citation>
    <scope>IDENTIFICATION</scope>
    <source>
        <tissue evidence="11">Whole larvae</tissue>
    </source>
</reference>
<dbReference type="Proteomes" id="UP001652740">
    <property type="component" value="Unplaced"/>
</dbReference>
<dbReference type="KEGG" id="gmw:113514944"/>
<evidence type="ECO:0000259" key="9">
    <source>
        <dbReference type="PROSITE" id="PS51915"/>
    </source>
</evidence>
<evidence type="ECO:0000256" key="6">
    <source>
        <dbReference type="PROSITE-ProRule" id="PRU01263"/>
    </source>
</evidence>
<dbReference type="SUPFAM" id="SSF57667">
    <property type="entry name" value="beta-beta-alpha zinc fingers"/>
    <property type="match status" value="3"/>
</dbReference>
<evidence type="ECO:0000256" key="7">
    <source>
        <dbReference type="SAM" id="MobiDB-lite"/>
    </source>
</evidence>
<feature type="binding site" evidence="6">
    <location>
        <position position="5"/>
    </location>
    <ligand>
        <name>Zn(2+)</name>
        <dbReference type="ChEBI" id="CHEBI:29105"/>
    </ligand>
</feature>
<evidence type="ECO:0000256" key="3">
    <source>
        <dbReference type="ARBA" id="ARBA00022771"/>
    </source>
</evidence>